<keyword evidence="3" id="KW-1185">Reference proteome</keyword>
<accession>A0AAV4NW59</accession>
<evidence type="ECO:0000313" key="2">
    <source>
        <dbReference type="EMBL" id="GIX88553.1"/>
    </source>
</evidence>
<evidence type="ECO:0000256" key="1">
    <source>
        <dbReference type="SAM" id="MobiDB-lite"/>
    </source>
</evidence>
<feature type="region of interest" description="Disordered" evidence="1">
    <location>
        <begin position="1"/>
        <end position="36"/>
    </location>
</feature>
<protein>
    <submittedName>
        <fullName evidence="2">Uncharacterized protein</fullName>
    </submittedName>
</protein>
<reference evidence="2 3" key="1">
    <citation type="submission" date="2021-06" db="EMBL/GenBank/DDBJ databases">
        <title>Caerostris extrusa draft genome.</title>
        <authorList>
            <person name="Kono N."/>
            <person name="Arakawa K."/>
        </authorList>
    </citation>
    <scope>NUCLEOTIDE SEQUENCE [LARGE SCALE GENOMIC DNA]</scope>
</reference>
<sequence>MFDQGTAGSEPTDRAGHWSNIPTQRETMPPSPTPVPDVAIRKKVSCYLGTGTAFRREVFAVGGEKGNSIFFFCSS</sequence>
<proteinExistence type="predicted"/>
<name>A0AAV4NW59_CAEEX</name>
<dbReference type="AlphaFoldDB" id="A0AAV4NW59"/>
<organism evidence="2 3">
    <name type="scientific">Caerostris extrusa</name>
    <name type="common">Bark spider</name>
    <name type="synonym">Caerostris bankana</name>
    <dbReference type="NCBI Taxonomy" id="172846"/>
    <lineage>
        <taxon>Eukaryota</taxon>
        <taxon>Metazoa</taxon>
        <taxon>Ecdysozoa</taxon>
        <taxon>Arthropoda</taxon>
        <taxon>Chelicerata</taxon>
        <taxon>Arachnida</taxon>
        <taxon>Araneae</taxon>
        <taxon>Araneomorphae</taxon>
        <taxon>Entelegynae</taxon>
        <taxon>Araneoidea</taxon>
        <taxon>Araneidae</taxon>
        <taxon>Caerostris</taxon>
    </lineage>
</organism>
<gene>
    <name evidence="2" type="ORF">CEXT_352521</name>
</gene>
<evidence type="ECO:0000313" key="3">
    <source>
        <dbReference type="Proteomes" id="UP001054945"/>
    </source>
</evidence>
<dbReference type="EMBL" id="BPLR01021336">
    <property type="protein sequence ID" value="GIX88553.1"/>
    <property type="molecule type" value="Genomic_DNA"/>
</dbReference>
<comment type="caution">
    <text evidence="2">The sequence shown here is derived from an EMBL/GenBank/DDBJ whole genome shotgun (WGS) entry which is preliminary data.</text>
</comment>
<dbReference type="Proteomes" id="UP001054945">
    <property type="component" value="Unassembled WGS sequence"/>
</dbReference>